<reference evidence="3" key="1">
    <citation type="submission" date="2022-01" db="EMBL/GenBank/DDBJ databases">
        <authorList>
            <person name="King R."/>
        </authorList>
    </citation>
    <scope>NUCLEOTIDE SEQUENCE</scope>
</reference>
<evidence type="ECO:0000259" key="2">
    <source>
        <dbReference type="PROSITE" id="PS51065"/>
    </source>
</evidence>
<dbReference type="FunFam" id="2.60.120.920:FF:000001">
    <property type="entry name" value="neuralized-like protein 4 isoform X1"/>
    <property type="match status" value="5"/>
</dbReference>
<feature type="region of interest" description="Disordered" evidence="1">
    <location>
        <begin position="1345"/>
        <end position="1376"/>
    </location>
</feature>
<name>A0A9N9WTI5_9DIPT</name>
<dbReference type="PANTHER" id="PTHR12429:SF14">
    <property type="entry name" value="NEURALIZED-LIKE PROTEIN 4"/>
    <property type="match status" value="1"/>
</dbReference>
<feature type="domain" description="NHR" evidence="2">
    <location>
        <begin position="207"/>
        <end position="374"/>
    </location>
</feature>
<proteinExistence type="predicted"/>
<dbReference type="OrthoDB" id="49113at2759"/>
<dbReference type="Gene3D" id="2.60.120.920">
    <property type="match status" value="6"/>
</dbReference>
<dbReference type="EMBL" id="OU895878">
    <property type="protein sequence ID" value="CAG9804662.1"/>
    <property type="molecule type" value="Genomic_DNA"/>
</dbReference>
<feature type="domain" description="NHR" evidence="2">
    <location>
        <begin position="801"/>
        <end position="972"/>
    </location>
</feature>
<dbReference type="SUPFAM" id="SSF49899">
    <property type="entry name" value="Concanavalin A-like lectins/glucanases"/>
    <property type="match status" value="1"/>
</dbReference>
<dbReference type="Proteomes" id="UP001153620">
    <property type="component" value="Chromosome 2"/>
</dbReference>
<feature type="compositionally biased region" description="Low complexity" evidence="1">
    <location>
        <begin position="1345"/>
        <end position="1371"/>
    </location>
</feature>
<dbReference type="PANTHER" id="PTHR12429">
    <property type="entry name" value="NEURALIZED"/>
    <property type="match status" value="1"/>
</dbReference>
<dbReference type="Pfam" id="PF07177">
    <property type="entry name" value="Neuralized"/>
    <property type="match status" value="6"/>
</dbReference>
<dbReference type="InterPro" id="IPR013320">
    <property type="entry name" value="ConA-like_dom_sf"/>
</dbReference>
<evidence type="ECO:0000256" key="1">
    <source>
        <dbReference type="SAM" id="MobiDB-lite"/>
    </source>
</evidence>
<feature type="domain" description="NHR" evidence="2">
    <location>
        <begin position="609"/>
        <end position="774"/>
    </location>
</feature>
<dbReference type="InterPro" id="IPR043136">
    <property type="entry name" value="B30.2/SPRY_sf"/>
</dbReference>
<dbReference type="InterPro" id="IPR006573">
    <property type="entry name" value="NHR_dom"/>
</dbReference>
<evidence type="ECO:0000313" key="4">
    <source>
        <dbReference type="Proteomes" id="UP001153620"/>
    </source>
</evidence>
<sequence>MFHPNHGKRIELKNESKTAIRNINEFNHGIVLSKTPLIDDLKFEVRIDKRIHSWSGSIEIGVTTSNPESTELPACASKLKNGTWIMSGISVLKDGQSLMEYYGHDLDKLSEGDKVGVMRSSKSELIFFINGESQGIAARDIPRNVYALVNLYGKCGQVTIISEDIPVEEETPSTHVSQNIDIPLSVELNVDSTLSLIDSPFFDPNDKLRFHSRCGSLVKLTGNFRCAERRRPYDEFNNGIAMTHRPLRDNELFEIRIDRLVDKWSGSIEVGVTTHCPNALQFPATMTNLRSGTIMMSGCGILTNGKGTRREYGEFNLDELREGDRVGMMRRSNGNLHYFINGRDQGIAANRVASQLWGVIDLYGMTIKVTIVDPDEAEQQNLQTRRNNSTNIHPMPSIESSIVQSDYEDRNNDRLSFHQVCGTNAQVTHSLRTCLRPNAAEDFNNGVVLTRRHLKNNEVFQVRLERIEKKWAGSIEIGITTHSPLDLEFPFTMTNVRSGTWMMTGNGVMQNGTTIIEQYGQNLDRLQVGDCVGVVVRDDGIERRLHFFVNNIDQGPAADKIPDKVYGVIDLYGQAAQASIVDVSSECQTPDETANSTISNTTLFSTEPKLRFHHIHGRNARLSNNGLTASRPKALSEFNDAILFSNRPLRQRELFEVIIENVVEHWNGSIEIGVTGVRPEDLTLPSTATDLSLNTIMASGTTLMLNGVTVRNDLPFDLDNCKSGCRIGVMRNGNNINFFINGIDQGCAHECRAQNIYAVIDLYGQCSQVTLCTGTNVVAPYATSENSQSLQITSIIQPTTDIKHHRFSVISGNCALLQNWTVAVRCTNSPLSRCLVFSERNLVAGGEPFEIRIKEMNTFYAGHIRIGVTDLNLSDEHIRKNIPTTIKRLGANVWYVTGNEVRHNNQLLRKSMASVEWLRVGDKITLELTATKTLKILLNSEDVNIYFDDIPENVHVVAELQGAIMAVQIVSTQTPQSPLRPYNLRLQDSLELGLDLNKNDSMLESIEADLFVHEFHENCGSNVRLSDDKKSATRFQSYNNGIICMSKPLSRGQSVSFKVTQSAESKWKGTLSIGLIGLNPNNKFTFPSTAINLEKPCWIVSQDHFNINGVKTKTLKFTDAFDQIKTGTIVTLALNIQGALSLTIGSTSFQDIIVGLPNFVYPIFDIYGKCQKITLVSGDNQRIPSSISDDNIVNHESDSIQQNCEKADLEVHEKETDQILTPTPSTSINPMSRSVMESVSANEFTNMSIKNRTANEARNQELSSSCCLRDSLQLQHSTNLNIQRSQSTHRFTSLMNIYHHMEENRDVPSIENLRLQSNRINNDHINNTTRNESIAQQQHLHNINNIAGCSSNNNNNNNNQSVDNSNENNESGSEETRNEDCEYLKLLLGFKRTLMLPDIYFLPNLSPLCYCEKCCKPNAPLKGWVKFTINQQITNPQQQESSNENWMTAYCATRVDKIRSVLDHGQPAPNAEIEQSLLMRDNQSESSDIEDLINGKYIILRAQPSNKDKIDKPFVHRYMSNGIFYRICTTFEVKVKTSAIKNLDVSSQNCKIYTTKEANACILNSLCICLVPI</sequence>
<protein>
    <recommendedName>
        <fullName evidence="2">NHR domain-containing protein</fullName>
    </recommendedName>
</protein>
<dbReference type="SMART" id="SM00588">
    <property type="entry name" value="NEUZ"/>
    <property type="match status" value="5"/>
</dbReference>
<reference evidence="3" key="2">
    <citation type="submission" date="2022-10" db="EMBL/GenBank/DDBJ databases">
        <authorList>
            <consortium name="ENA_rothamsted_submissions"/>
            <consortium name="culmorum"/>
            <person name="King R."/>
        </authorList>
    </citation>
    <scope>NUCLEOTIDE SEQUENCE</scope>
</reference>
<keyword evidence="4" id="KW-1185">Reference proteome</keyword>
<dbReference type="InterPro" id="IPR037962">
    <property type="entry name" value="Neuralized"/>
</dbReference>
<feature type="domain" description="NHR" evidence="2">
    <location>
        <begin position="414"/>
        <end position="583"/>
    </location>
</feature>
<organism evidence="3 4">
    <name type="scientific">Chironomus riparius</name>
    <dbReference type="NCBI Taxonomy" id="315576"/>
    <lineage>
        <taxon>Eukaryota</taxon>
        <taxon>Metazoa</taxon>
        <taxon>Ecdysozoa</taxon>
        <taxon>Arthropoda</taxon>
        <taxon>Hexapoda</taxon>
        <taxon>Insecta</taxon>
        <taxon>Pterygota</taxon>
        <taxon>Neoptera</taxon>
        <taxon>Endopterygota</taxon>
        <taxon>Diptera</taxon>
        <taxon>Nematocera</taxon>
        <taxon>Chironomoidea</taxon>
        <taxon>Chironomidae</taxon>
        <taxon>Chironominae</taxon>
        <taxon>Chironomus</taxon>
    </lineage>
</organism>
<gene>
    <name evidence="3" type="ORF">CHIRRI_LOCUS7544</name>
</gene>
<accession>A0A9N9WTI5</accession>
<evidence type="ECO:0000313" key="3">
    <source>
        <dbReference type="EMBL" id="CAG9804662.1"/>
    </source>
</evidence>
<dbReference type="PROSITE" id="PS51065">
    <property type="entry name" value="NHR"/>
    <property type="match status" value="6"/>
</dbReference>
<feature type="domain" description="NHR" evidence="2">
    <location>
        <begin position="1"/>
        <end position="163"/>
    </location>
</feature>
<feature type="domain" description="NHR" evidence="2">
    <location>
        <begin position="1012"/>
        <end position="1178"/>
    </location>
</feature>
<dbReference type="CDD" id="cd12887">
    <property type="entry name" value="SPRY_NHR_like"/>
    <property type="match status" value="5"/>
</dbReference>